<feature type="transmembrane region" description="Helical" evidence="6">
    <location>
        <begin position="713"/>
        <end position="732"/>
    </location>
</feature>
<dbReference type="Pfam" id="PF13567">
    <property type="entry name" value="DUF4131"/>
    <property type="match status" value="1"/>
</dbReference>
<name>A0A5E5AM63_9BURK</name>
<feature type="domain" description="Metallo-beta-lactamase" evidence="7">
    <location>
        <begin position="750"/>
        <end position="941"/>
    </location>
</feature>
<accession>A0A5E5AM63</accession>
<dbReference type="RefSeq" id="WP_150740389.1">
    <property type="nucleotide sequence ID" value="NZ_CABPSP010000017.1"/>
</dbReference>
<keyword evidence="4 6" id="KW-1133">Transmembrane helix</keyword>
<feature type="transmembrane region" description="Helical" evidence="6">
    <location>
        <begin position="28"/>
        <end position="50"/>
    </location>
</feature>
<dbReference type="Pfam" id="PF03772">
    <property type="entry name" value="Competence"/>
    <property type="match status" value="2"/>
</dbReference>
<dbReference type="PANTHER" id="PTHR30619:SF1">
    <property type="entry name" value="RECOMBINATION PROTEIN 2"/>
    <property type="match status" value="1"/>
</dbReference>
<feature type="transmembrane region" description="Helical" evidence="6">
    <location>
        <begin position="420"/>
        <end position="439"/>
    </location>
</feature>
<dbReference type="InterPro" id="IPR004477">
    <property type="entry name" value="ComEC_N"/>
</dbReference>
<feature type="transmembrane region" description="Helical" evidence="6">
    <location>
        <begin position="446"/>
        <end position="468"/>
    </location>
</feature>
<dbReference type="GO" id="GO:0030420">
    <property type="term" value="P:establishment of competence for transformation"/>
    <property type="evidence" value="ECO:0007669"/>
    <property type="project" value="InterPro"/>
</dbReference>
<gene>
    <name evidence="8" type="ORF">PAN31117_04808</name>
</gene>
<evidence type="ECO:0000256" key="2">
    <source>
        <dbReference type="ARBA" id="ARBA00022475"/>
    </source>
</evidence>
<evidence type="ECO:0000256" key="4">
    <source>
        <dbReference type="ARBA" id="ARBA00022989"/>
    </source>
</evidence>
<proteinExistence type="predicted"/>
<dbReference type="InterPro" id="IPR052159">
    <property type="entry name" value="Competence_DNA_uptake"/>
</dbReference>
<dbReference type="NCBIfam" id="TIGR00360">
    <property type="entry name" value="ComEC_N-term"/>
    <property type="match status" value="1"/>
</dbReference>
<evidence type="ECO:0000259" key="7">
    <source>
        <dbReference type="SMART" id="SM00849"/>
    </source>
</evidence>
<feature type="transmembrane region" description="Helical" evidence="6">
    <location>
        <begin position="599"/>
        <end position="620"/>
    </location>
</feature>
<dbReference type="Proteomes" id="UP000383122">
    <property type="component" value="Unassembled WGS sequence"/>
</dbReference>
<evidence type="ECO:0000313" key="8">
    <source>
        <dbReference type="EMBL" id="VVE73882.1"/>
    </source>
</evidence>
<reference evidence="8 9" key="1">
    <citation type="submission" date="2019-08" db="EMBL/GenBank/DDBJ databases">
        <authorList>
            <person name="Peeters C."/>
        </authorList>
    </citation>
    <scope>NUCLEOTIDE SEQUENCE [LARGE SCALE GENOMIC DNA]</scope>
    <source>
        <strain evidence="8 9">LMG 31117</strain>
    </source>
</reference>
<feature type="transmembrane region" description="Helical" evidence="6">
    <location>
        <begin position="684"/>
        <end position="701"/>
    </location>
</feature>
<dbReference type="InterPro" id="IPR036866">
    <property type="entry name" value="RibonucZ/Hydroxyglut_hydro"/>
</dbReference>
<dbReference type="NCBIfam" id="TIGR00361">
    <property type="entry name" value="ComEC_Rec2"/>
    <property type="match status" value="1"/>
</dbReference>
<dbReference type="InterPro" id="IPR004797">
    <property type="entry name" value="Competence_ComEC/Rec2"/>
</dbReference>
<keyword evidence="2" id="KW-1003">Cell membrane</keyword>
<feature type="transmembrane region" description="Helical" evidence="6">
    <location>
        <begin position="377"/>
        <end position="400"/>
    </location>
</feature>
<dbReference type="Pfam" id="PF00753">
    <property type="entry name" value="Lactamase_B"/>
    <property type="match status" value="1"/>
</dbReference>
<evidence type="ECO:0000256" key="6">
    <source>
        <dbReference type="SAM" id="Phobius"/>
    </source>
</evidence>
<protein>
    <submittedName>
        <fullName evidence="8">DNA internalization-related competence protein ComEC/Rec2</fullName>
    </submittedName>
</protein>
<keyword evidence="5 6" id="KW-0472">Membrane</keyword>
<feature type="transmembrane region" description="Helical" evidence="6">
    <location>
        <begin position="480"/>
        <end position="500"/>
    </location>
</feature>
<dbReference type="InterPro" id="IPR001279">
    <property type="entry name" value="Metallo-B-lactamas"/>
</dbReference>
<keyword evidence="3 6" id="KW-0812">Transmembrane</keyword>
<evidence type="ECO:0000256" key="5">
    <source>
        <dbReference type="ARBA" id="ARBA00023136"/>
    </source>
</evidence>
<dbReference type="SMART" id="SM00849">
    <property type="entry name" value="Lactamase_B"/>
    <property type="match status" value="1"/>
</dbReference>
<dbReference type="SUPFAM" id="SSF56281">
    <property type="entry name" value="Metallo-hydrolase/oxidoreductase"/>
    <property type="match status" value="1"/>
</dbReference>
<dbReference type="EMBL" id="CABPSP010000017">
    <property type="protein sequence ID" value="VVE73882.1"/>
    <property type="molecule type" value="Genomic_DNA"/>
</dbReference>
<feature type="transmembrane region" description="Helical" evidence="6">
    <location>
        <begin position="652"/>
        <end position="678"/>
    </location>
</feature>
<evidence type="ECO:0000256" key="1">
    <source>
        <dbReference type="ARBA" id="ARBA00004651"/>
    </source>
</evidence>
<sequence>MRMVLLAWVAGVWWLQQAAVLPTGQGFAVVVGITGCVFVAGALRVIWVAGRTRSYAQPWRATRGRCRLERKAALAGRGVDDPLLCGGVSANQGWPRWLAVTVFALTAGVGGYAWAAYRADLRLGGGLPAALEGRDVLVTGVVAGLPTTTGDGVRFVFDVESAYAVGRGDVGLGGCDACAASSGCANGDGEGVSLAPRRHTGGDDLACGEVRVPKRIELVWPMRSPFGGKREVRTVVGVGPGEAPQSAVTVAGRRLPRAGERWRMPVRLKAPRGFANWHGFDAELLALARGIRASGYVKTSFGKGAQASAVLPRRLHVGPLPGYGFAAWRERLRDDFRAALDPSARYGGVLMALALGERGDIADDDWQMFADTGVSHLLAISGLHVSLVAGAMAAMVGGLWRRAGFARLRLPLWWPAPKAAAVAGLLAAVAYGAIAGWGVPVRRAVGMVAIVVLALLTGRFAAPSYALAWALAVVVTLDPWAVVTPGLWLSFGAVAALVLATRRGDRALLKSNGRFGGARAAENAEDAEDADIRGKRVIATRLETIAATLECETLEVPKAGGLKIGAASGTPAGWQAVGWVGRLGVALCRRMAPAARAQYAVTIGLIPLTLAWFGAVPLLGPLANAVAIPVMTLIVTPLALASLLLPSGLAHWALVVAHTVVVWLADWLGTLAAMPWAVWRAPVAPGWAQMAAVAGVVVCLVPMPQWVPATRRWVIGIRLAGVVLMGPAALASPQRPAVGEFRVTMLDIGQGNAVLVETATRTLLFDSGPPLGRRSDAGRRVIVPYLHSMGITRLDRMVVSHAHDDHFGGALSVLRAFPEAQVLSSLPDGHRVRRASAPHRTCLAGQQWEWEGVTFRFLHPDKAALRDSRRGRAGPNSVSCVLRIANGRHSALLAADAESAQERTMVARYGRALRSDVLLAPHHGSLTSSTSAFVTAVSPAHVVFQAGYRNRFGHPKPAVVARYQSAGATIWQSVMHGGIRFSSTPDGMAVQAYRASFRRYWHALSPDSS</sequence>
<keyword evidence="9" id="KW-1185">Reference proteome</keyword>
<comment type="subcellular location">
    <subcellularLocation>
        <location evidence="1">Cell membrane</location>
        <topology evidence="1">Multi-pass membrane protein</topology>
    </subcellularLocation>
</comment>
<dbReference type="InterPro" id="IPR025405">
    <property type="entry name" value="DUF4131"/>
</dbReference>
<dbReference type="GO" id="GO:0005886">
    <property type="term" value="C:plasma membrane"/>
    <property type="evidence" value="ECO:0007669"/>
    <property type="project" value="UniProtKB-SubCell"/>
</dbReference>
<organism evidence="8 9">
    <name type="scientific">Pandoraea anapnoica</name>
    <dbReference type="NCBI Taxonomy" id="2508301"/>
    <lineage>
        <taxon>Bacteria</taxon>
        <taxon>Pseudomonadati</taxon>
        <taxon>Pseudomonadota</taxon>
        <taxon>Betaproteobacteria</taxon>
        <taxon>Burkholderiales</taxon>
        <taxon>Burkholderiaceae</taxon>
        <taxon>Pandoraea</taxon>
    </lineage>
</organism>
<dbReference type="CDD" id="cd07731">
    <property type="entry name" value="ComA-like_MBL-fold"/>
    <property type="match status" value="1"/>
</dbReference>
<dbReference type="PANTHER" id="PTHR30619">
    <property type="entry name" value="DNA INTERNALIZATION/COMPETENCE PROTEIN COMEC/REC2"/>
    <property type="match status" value="1"/>
</dbReference>
<evidence type="ECO:0000256" key="3">
    <source>
        <dbReference type="ARBA" id="ARBA00022692"/>
    </source>
</evidence>
<dbReference type="Gene3D" id="3.60.15.10">
    <property type="entry name" value="Ribonuclease Z/Hydroxyacylglutathione hydrolase-like"/>
    <property type="match status" value="1"/>
</dbReference>
<dbReference type="AlphaFoldDB" id="A0A5E5AM63"/>
<feature type="transmembrane region" description="Helical" evidence="6">
    <location>
        <begin position="626"/>
        <end position="645"/>
    </location>
</feature>
<dbReference type="InterPro" id="IPR035681">
    <property type="entry name" value="ComA-like_MBL"/>
</dbReference>
<evidence type="ECO:0000313" key="9">
    <source>
        <dbReference type="Proteomes" id="UP000383122"/>
    </source>
</evidence>
<dbReference type="OrthoDB" id="9761531at2"/>